<dbReference type="SMART" id="SM00233">
    <property type="entry name" value="PH"/>
    <property type="match status" value="1"/>
</dbReference>
<evidence type="ECO:0000313" key="8">
    <source>
        <dbReference type="Proteomes" id="UP000789706"/>
    </source>
</evidence>
<evidence type="ECO:0000256" key="1">
    <source>
        <dbReference type="ARBA" id="ARBA00022553"/>
    </source>
</evidence>
<evidence type="ECO:0000256" key="3">
    <source>
        <dbReference type="SAM" id="MobiDB-lite"/>
    </source>
</evidence>
<accession>A0A9N9F7X2</accession>
<dbReference type="GO" id="GO:0035556">
    <property type="term" value="P:intracellular signal transduction"/>
    <property type="evidence" value="ECO:0007669"/>
    <property type="project" value="InterPro"/>
</dbReference>
<feature type="compositionally biased region" description="Polar residues" evidence="3">
    <location>
        <begin position="158"/>
        <end position="196"/>
    </location>
</feature>
<evidence type="ECO:0000256" key="2">
    <source>
        <dbReference type="ARBA" id="ARBA00022658"/>
    </source>
</evidence>
<keyword evidence="2" id="KW-0344">Guanine-nucleotide releasing factor</keyword>
<dbReference type="PROSITE" id="PS50003">
    <property type="entry name" value="PH_DOMAIN"/>
    <property type="match status" value="1"/>
</dbReference>
<dbReference type="InterPro" id="IPR000219">
    <property type="entry name" value="DH_dom"/>
</dbReference>
<feature type="domain" description="DH" evidence="5">
    <location>
        <begin position="486"/>
        <end position="676"/>
    </location>
</feature>
<dbReference type="Gene3D" id="1.20.900.10">
    <property type="entry name" value="Dbl homology (DH) domain"/>
    <property type="match status" value="1"/>
</dbReference>
<dbReference type="PROSITE" id="PS50010">
    <property type="entry name" value="DH_2"/>
    <property type="match status" value="1"/>
</dbReference>
<gene>
    <name evidence="7" type="ORF">DEBURN_LOCUS5402</name>
</gene>
<dbReference type="CDD" id="cd00160">
    <property type="entry name" value="RhoGEF"/>
    <property type="match status" value="1"/>
</dbReference>
<feature type="compositionally biased region" description="Low complexity" evidence="3">
    <location>
        <begin position="38"/>
        <end position="52"/>
    </location>
</feature>
<dbReference type="Gene3D" id="2.30.29.30">
    <property type="entry name" value="Pleckstrin-homology domain (PH domain)/Phosphotyrosine-binding domain (PTB)"/>
    <property type="match status" value="1"/>
</dbReference>
<dbReference type="SUPFAM" id="SSF50729">
    <property type="entry name" value="PH domain-like"/>
    <property type="match status" value="1"/>
</dbReference>
<dbReference type="Proteomes" id="UP000789706">
    <property type="component" value="Unassembled WGS sequence"/>
</dbReference>
<dbReference type="InterPro" id="IPR035899">
    <property type="entry name" value="DBL_dom_sf"/>
</dbReference>
<dbReference type="SUPFAM" id="SSF48065">
    <property type="entry name" value="DBL homology domain (DH-domain)"/>
    <property type="match status" value="1"/>
</dbReference>
<feature type="domain" description="PH" evidence="4">
    <location>
        <begin position="712"/>
        <end position="855"/>
    </location>
</feature>
<evidence type="ECO:0000313" key="7">
    <source>
        <dbReference type="EMBL" id="CAG8515666.1"/>
    </source>
</evidence>
<dbReference type="EMBL" id="CAJVPK010000479">
    <property type="protein sequence ID" value="CAG8515666.1"/>
    <property type="molecule type" value="Genomic_DNA"/>
</dbReference>
<name>A0A9N9F7X2_9GLOM</name>
<dbReference type="OrthoDB" id="2272012at2759"/>
<dbReference type="PROSITE" id="PS50219">
    <property type="entry name" value="CNH"/>
    <property type="match status" value="1"/>
</dbReference>
<dbReference type="PANTHER" id="PTHR46572">
    <property type="entry name" value="RHO1 GDP-GTP EXCHANGE PROTEIN 1-RELATED"/>
    <property type="match status" value="1"/>
</dbReference>
<dbReference type="InterPro" id="IPR052233">
    <property type="entry name" value="Rho-type_GEFs"/>
</dbReference>
<sequence length="1200" mass="135154">MYSARGAPPPIPPKPNSQERNKENNNIDQLLTLLDSESQFSNNPPCSSNSISHTSNPVAFPQPYPQQTGQNYYNSGPMPQVYSSGQGYYQENTGYYTNYQGWPSQNNYQMPPSNQHIPTIHNQHGYTQYPGNNGNTTYTPPNTNSNVRAEYSGGSNGKNGTNLSTTYTPSGTNLSTPYTPSGTNSGTTYTPSNANSIVMPDFHSYNAGSSSNLQQNNKSNYMPQPPKNNSYSYEPYNAHPIDQSYTSYNSEKKVPALDYPSPNLKSREPPWMPDYSVPSGMPIKDKKSYLDEKKPALLSYIALAFNANIKLGTHVKGALEYPDSFTGKDAVSTIYALLPDNIPRLVALSMARSLEAQLYFHSINWATITVIKDTEDEVYAFLNSENDSTEWDEDFPTGVFPMVSKCYSPRCGIDGKSCYSRTCINYVPGVDETPPPPPVEPLLSPQISVASVPDSTSSQASQEQGRTWIGSVPKEILDSLDKEERKRQEIIFETIYTEEDYVKDLDLLDTLFMKGLRESVPPIIQPAQLEEFIQAVFFNVFKIRTHNHKMLERLRKRQKESHVVESIGDIFCDSAMEFGTDYIDYNGHFPIADNTIRNAKQKNSAFKRFLEQCSRNKEARKLDFRHFVQRPTQRLQRYTLLLEQIIKHTSDANPDKGLLEGALQTIRELCKASDNRVHEVVQRSKILEIEKRLVNKNGEPCTALKLMDINRQLLHEGELHKKSGLEMLSLHVILFDHYLVMTKVKKTPDGDIRYIVSKKPIPLEMLIVDLSVESAARTGTTFHLPIGQRDSARRKVSNSSYRDQQFVTDLEKTDGRANNPFTIHHIGRNGQQYQLFADSANNRKNWKEKILEAQTKLQLNKSNSQVFELFTLNDVTFGTEVRSGTSGSRVKITCSVAFVTPEKRNMVAIGTEEGVWMGFGGEMKTFQKVLTIGNVSQMAVLEDYGIFIVLVDRALWAYSLEALIPSSPGRSPNVQATRQRLCANSNVQYFNVGTVKDKTLLVYMKKKGLDSHFKALEPVVAVNALHEKSKGSRKAFGVCTRGFEIVNLDTLQNGTIPDFALPSFSQIARKCDGSKPLGMFRLSDNEFLLCYDAIFFYVDKHGELSRDLVVEWEGHPEAVALQIPYVIGFNSSFIEIRDVDKGDLIQVIPGKGMRCLNDNSSGKQAIHAVMLHPFNDAYYIFQLVLSELRRKEHKEILANK</sequence>
<dbReference type="Pfam" id="PF00780">
    <property type="entry name" value="CNH"/>
    <property type="match status" value="1"/>
</dbReference>
<dbReference type="AlphaFoldDB" id="A0A9N9F7X2"/>
<feature type="region of interest" description="Disordered" evidence="3">
    <location>
        <begin position="106"/>
        <end position="227"/>
    </location>
</feature>
<dbReference type="InterPro" id="IPR011993">
    <property type="entry name" value="PH-like_dom_sf"/>
</dbReference>
<feature type="region of interest" description="Disordered" evidence="3">
    <location>
        <begin position="1"/>
        <end position="70"/>
    </location>
</feature>
<dbReference type="SMART" id="SM00036">
    <property type="entry name" value="CNH"/>
    <property type="match status" value="1"/>
</dbReference>
<dbReference type="InterPro" id="IPR041675">
    <property type="entry name" value="PH_5"/>
</dbReference>
<dbReference type="Pfam" id="PF00621">
    <property type="entry name" value="RhoGEF"/>
    <property type="match status" value="1"/>
</dbReference>
<dbReference type="InterPro" id="IPR001849">
    <property type="entry name" value="PH_domain"/>
</dbReference>
<dbReference type="Pfam" id="PF15405">
    <property type="entry name" value="PH_5"/>
    <property type="match status" value="1"/>
</dbReference>
<reference evidence="7" key="1">
    <citation type="submission" date="2021-06" db="EMBL/GenBank/DDBJ databases">
        <authorList>
            <person name="Kallberg Y."/>
            <person name="Tangrot J."/>
            <person name="Rosling A."/>
        </authorList>
    </citation>
    <scope>NUCLEOTIDE SEQUENCE</scope>
    <source>
        <strain evidence="7">AZ414A</strain>
    </source>
</reference>
<feature type="compositionally biased region" description="Polar residues" evidence="3">
    <location>
        <begin position="106"/>
        <end position="124"/>
    </location>
</feature>
<feature type="compositionally biased region" description="Low complexity" evidence="3">
    <location>
        <begin position="125"/>
        <end position="144"/>
    </location>
</feature>
<feature type="domain" description="CNH" evidence="6">
    <location>
        <begin position="889"/>
        <end position="1163"/>
    </location>
</feature>
<dbReference type="SMART" id="SM00049">
    <property type="entry name" value="DEP"/>
    <property type="match status" value="1"/>
</dbReference>
<keyword evidence="1" id="KW-0597">Phosphoprotein</keyword>
<evidence type="ECO:0000259" key="4">
    <source>
        <dbReference type="PROSITE" id="PS50003"/>
    </source>
</evidence>
<organism evidence="7 8">
    <name type="scientific">Diversispora eburnea</name>
    <dbReference type="NCBI Taxonomy" id="1213867"/>
    <lineage>
        <taxon>Eukaryota</taxon>
        <taxon>Fungi</taxon>
        <taxon>Fungi incertae sedis</taxon>
        <taxon>Mucoromycota</taxon>
        <taxon>Glomeromycotina</taxon>
        <taxon>Glomeromycetes</taxon>
        <taxon>Diversisporales</taxon>
        <taxon>Diversisporaceae</taxon>
        <taxon>Diversispora</taxon>
    </lineage>
</organism>
<protein>
    <submittedName>
        <fullName evidence="7">6937_t:CDS:1</fullName>
    </submittedName>
</protein>
<dbReference type="GO" id="GO:0005085">
    <property type="term" value="F:guanyl-nucleotide exchange factor activity"/>
    <property type="evidence" value="ECO:0007669"/>
    <property type="project" value="UniProtKB-KW"/>
</dbReference>
<evidence type="ECO:0000259" key="6">
    <source>
        <dbReference type="PROSITE" id="PS50219"/>
    </source>
</evidence>
<dbReference type="InterPro" id="IPR000591">
    <property type="entry name" value="DEP_dom"/>
</dbReference>
<evidence type="ECO:0000259" key="5">
    <source>
        <dbReference type="PROSITE" id="PS50010"/>
    </source>
</evidence>
<dbReference type="PANTHER" id="PTHR46572:SF1">
    <property type="entry name" value="RHO1 GUANINE NUCLEOTIDE EXCHANGE FACTOR TUS1"/>
    <property type="match status" value="1"/>
</dbReference>
<proteinExistence type="predicted"/>
<keyword evidence="8" id="KW-1185">Reference proteome</keyword>
<dbReference type="SMART" id="SM00325">
    <property type="entry name" value="RhoGEF"/>
    <property type="match status" value="1"/>
</dbReference>
<feature type="compositionally biased region" description="Low complexity" evidence="3">
    <location>
        <begin position="209"/>
        <end position="220"/>
    </location>
</feature>
<comment type="caution">
    <text evidence="7">The sequence shown here is derived from an EMBL/GenBank/DDBJ whole genome shotgun (WGS) entry which is preliminary data.</text>
</comment>
<dbReference type="InterPro" id="IPR001180">
    <property type="entry name" value="CNH_dom"/>
</dbReference>